<evidence type="ECO:0000256" key="7">
    <source>
        <dbReference type="ARBA" id="ARBA00025902"/>
    </source>
</evidence>
<dbReference type="PROSITE" id="PS00486">
    <property type="entry name" value="DNA_MISMATCH_REPAIR_2"/>
    <property type="match status" value="1"/>
</dbReference>
<gene>
    <name evidence="10" type="ORF">BDZ90DRAFT_276604</name>
</gene>
<evidence type="ECO:0000313" key="11">
    <source>
        <dbReference type="Proteomes" id="UP000245884"/>
    </source>
</evidence>
<evidence type="ECO:0000256" key="2">
    <source>
        <dbReference type="ARBA" id="ARBA00022151"/>
    </source>
</evidence>
<dbReference type="PANTHER" id="PTHR11361">
    <property type="entry name" value="DNA MISMATCH REPAIR PROTEIN MUTS FAMILY MEMBER"/>
    <property type="match status" value="1"/>
</dbReference>
<dbReference type="GO" id="GO:0007131">
    <property type="term" value="P:reciprocal meiotic recombination"/>
    <property type="evidence" value="ECO:0007669"/>
    <property type="project" value="TreeGrafter"/>
</dbReference>
<evidence type="ECO:0000256" key="3">
    <source>
        <dbReference type="ARBA" id="ARBA00022741"/>
    </source>
</evidence>
<dbReference type="PANTHER" id="PTHR11361:SF21">
    <property type="entry name" value="MUTS PROTEIN HOMOLOG 4"/>
    <property type="match status" value="1"/>
</dbReference>
<dbReference type="OrthoDB" id="276261at2759"/>
<proteinExistence type="inferred from homology"/>
<keyword evidence="5" id="KW-0238">DNA-binding</keyword>
<dbReference type="GO" id="GO:0140664">
    <property type="term" value="F:ATP-dependent DNA damage sensor activity"/>
    <property type="evidence" value="ECO:0007669"/>
    <property type="project" value="InterPro"/>
</dbReference>
<evidence type="ECO:0000256" key="6">
    <source>
        <dbReference type="ARBA" id="ARBA00023254"/>
    </source>
</evidence>
<dbReference type="InterPro" id="IPR007861">
    <property type="entry name" value="DNA_mismatch_repair_MutS_clamp"/>
</dbReference>
<dbReference type="Pfam" id="PF00488">
    <property type="entry name" value="MutS_V"/>
    <property type="match status" value="1"/>
</dbReference>
<dbReference type="InterPro" id="IPR007696">
    <property type="entry name" value="DNA_mismatch_repair_MutS_core"/>
</dbReference>
<organism evidence="10 11">
    <name type="scientific">Jaminaea rosea</name>
    <dbReference type="NCBI Taxonomy" id="1569628"/>
    <lineage>
        <taxon>Eukaryota</taxon>
        <taxon>Fungi</taxon>
        <taxon>Dikarya</taxon>
        <taxon>Basidiomycota</taxon>
        <taxon>Ustilaginomycotina</taxon>
        <taxon>Exobasidiomycetes</taxon>
        <taxon>Microstromatales</taxon>
        <taxon>Microstromatales incertae sedis</taxon>
        <taxon>Jaminaea</taxon>
    </lineage>
</organism>
<comment type="similarity">
    <text evidence="1">Belongs to the DNA mismatch repair MutS family.</text>
</comment>
<dbReference type="EMBL" id="KZ819662">
    <property type="protein sequence ID" value="PWN30114.1"/>
    <property type="molecule type" value="Genomic_DNA"/>
</dbReference>
<reference evidence="10 11" key="1">
    <citation type="journal article" date="2018" name="Mol. Biol. Evol.">
        <title>Broad Genomic Sampling Reveals a Smut Pathogenic Ancestry of the Fungal Clade Ustilaginomycotina.</title>
        <authorList>
            <person name="Kijpornyongpan T."/>
            <person name="Mondo S.J."/>
            <person name="Barry K."/>
            <person name="Sandor L."/>
            <person name="Lee J."/>
            <person name="Lipzen A."/>
            <person name="Pangilinan J."/>
            <person name="LaButti K."/>
            <person name="Hainaut M."/>
            <person name="Henrissat B."/>
            <person name="Grigoriev I.V."/>
            <person name="Spatafora J.W."/>
            <person name="Aime M.C."/>
        </authorList>
    </citation>
    <scope>NUCLEOTIDE SEQUENCE [LARGE SCALE GENOMIC DNA]</scope>
    <source>
        <strain evidence="10 11">MCA 5214</strain>
    </source>
</reference>
<name>A0A316UYP5_9BASI</name>
<dbReference type="InterPro" id="IPR011184">
    <property type="entry name" value="DNA_mismatch_repair_Msh2"/>
</dbReference>
<dbReference type="GeneID" id="37030763"/>
<dbReference type="PIRSF" id="PIRSF005813">
    <property type="entry name" value="MSH2"/>
    <property type="match status" value="1"/>
</dbReference>
<dbReference type="Proteomes" id="UP000245884">
    <property type="component" value="Unassembled WGS sequence"/>
</dbReference>
<sequence>MVHYNQTYAKTIQQLTLRPSRSILVPESKGSSARADGAAPTDDPLLVVCLRDAFFSDIVGLARSFWNSNEGAEYINQLLIKSIKSEDGSSKSSGGLEEGFTTQESIQLATADKYYALSACSALFKHFEMTGTAMLSRSSLKIVYMPPEGTIYLDASAIEHLDLLPFGDSNASATLYGLLNKCRTPMASRMLKMNLLQPLTAVSTLNARLDAVEELVEAPELRHAIIRSLKTFETSKLDVDRLIARLVSTHKQKRGGRTDTQVADELLGILLALRSSLHALEQLKLSVQGAKSPLVRAIGGILSDAELTDILDILCDSLNDDIGQGKGSLHSRNAKVYAVKSNCNPLLDVARKTYDENVEDIYALAKEIGERHGLPLNLKLGGNGFSLHVKVEDMRSKPLAAEFVDVVRDKRGKTITMNTLQLKKLDRRLNDSHNEVLLLVNSTVRQLCEDVVEKVAILYKASEAVALADVFSCFADLAASQHYVRPDFSADTLAIKSGRHPVLDDLTTGHAVPNDTYADESSTFFLITGPNMSGKTTYLKQVALLTIMACVGCFVPAHFASFRPVSAILTRLGNDDDMESNLSTFAAEMKSAASILSLASPSALVLIDELGRGTSPREGLGIAHAISESLARSGAVTFFATHFEDLCETLDGFPNVSSLHLRVDVSKGGKRRDGGEVGLDFRYQVTRGRDASTLNYGLEVAKMSGLPTSLIDEAAQIALHLDSQKVPGERATRTKQAVRRVRTMLKYAGQLEQISRSQHMDEANLVELLAQLQAAFITEAADCLGISADGDEVSMDE</sequence>
<dbReference type="Gene3D" id="3.40.50.300">
    <property type="entry name" value="P-loop containing nucleotide triphosphate hydrolases"/>
    <property type="match status" value="1"/>
</dbReference>
<keyword evidence="6" id="KW-0469">Meiosis</keyword>
<dbReference type="InterPro" id="IPR000432">
    <property type="entry name" value="DNA_mismatch_repair_MutS_C"/>
</dbReference>
<keyword evidence="11" id="KW-1185">Reference proteome</keyword>
<protein>
    <recommendedName>
        <fullName evidence="2 8">DNA mismatch repair protein MSH3</fullName>
    </recommendedName>
    <alternativeName>
        <fullName evidence="2 8">DNA mismatch repair protein MSH3</fullName>
    </alternativeName>
</protein>
<dbReference type="Gene3D" id="1.10.1420.10">
    <property type="match status" value="2"/>
</dbReference>
<dbReference type="STRING" id="1569628.A0A316UYP5"/>
<dbReference type="Pfam" id="PF05192">
    <property type="entry name" value="MutS_III"/>
    <property type="match status" value="1"/>
</dbReference>
<feature type="domain" description="DNA mismatch repair proteins mutS family" evidence="9">
    <location>
        <begin position="603"/>
        <end position="619"/>
    </location>
</feature>
<dbReference type="Pfam" id="PF05190">
    <property type="entry name" value="MutS_IV"/>
    <property type="match status" value="1"/>
</dbReference>
<dbReference type="GO" id="GO:0006298">
    <property type="term" value="P:mismatch repair"/>
    <property type="evidence" value="ECO:0007669"/>
    <property type="project" value="InterPro"/>
</dbReference>
<evidence type="ECO:0000256" key="5">
    <source>
        <dbReference type="ARBA" id="ARBA00023125"/>
    </source>
</evidence>
<dbReference type="GO" id="GO:0030983">
    <property type="term" value="F:mismatched DNA binding"/>
    <property type="evidence" value="ECO:0007669"/>
    <property type="project" value="InterPro"/>
</dbReference>
<dbReference type="InterPro" id="IPR045076">
    <property type="entry name" value="MutS"/>
</dbReference>
<comment type="subunit">
    <text evidence="7">Heterodimer consisting of MSH2-MSH3 (MutS beta). Forms a ternary complex with MutL alpha (MLH1-PMS1).</text>
</comment>
<dbReference type="GO" id="GO:0005634">
    <property type="term" value="C:nucleus"/>
    <property type="evidence" value="ECO:0007669"/>
    <property type="project" value="TreeGrafter"/>
</dbReference>
<dbReference type="SUPFAM" id="SSF48334">
    <property type="entry name" value="DNA repair protein MutS, domain III"/>
    <property type="match status" value="1"/>
</dbReference>
<dbReference type="AlphaFoldDB" id="A0A316UYP5"/>
<evidence type="ECO:0000256" key="8">
    <source>
        <dbReference type="ARBA" id="ARBA00073774"/>
    </source>
</evidence>
<keyword evidence="3" id="KW-0547">Nucleotide-binding</keyword>
<evidence type="ECO:0000256" key="4">
    <source>
        <dbReference type="ARBA" id="ARBA00022840"/>
    </source>
</evidence>
<dbReference type="InterPro" id="IPR027417">
    <property type="entry name" value="P-loop_NTPase"/>
</dbReference>
<evidence type="ECO:0000259" key="9">
    <source>
        <dbReference type="PROSITE" id="PS00486"/>
    </source>
</evidence>
<dbReference type="SUPFAM" id="SSF52540">
    <property type="entry name" value="P-loop containing nucleoside triphosphate hydrolases"/>
    <property type="match status" value="1"/>
</dbReference>
<dbReference type="FunFam" id="3.40.50.300:FF:000870">
    <property type="entry name" value="MutS protein homolog 4"/>
    <property type="match status" value="1"/>
</dbReference>
<accession>A0A316UYP5</accession>
<dbReference type="GO" id="GO:0005524">
    <property type="term" value="F:ATP binding"/>
    <property type="evidence" value="ECO:0007669"/>
    <property type="project" value="UniProtKB-KW"/>
</dbReference>
<dbReference type="SMART" id="SM00534">
    <property type="entry name" value="MUTSac"/>
    <property type="match status" value="1"/>
</dbReference>
<dbReference type="SMART" id="SM00533">
    <property type="entry name" value="MUTSd"/>
    <property type="match status" value="1"/>
</dbReference>
<evidence type="ECO:0000256" key="1">
    <source>
        <dbReference type="ARBA" id="ARBA00006271"/>
    </source>
</evidence>
<dbReference type="InterPro" id="IPR036187">
    <property type="entry name" value="DNA_mismatch_repair_MutS_sf"/>
</dbReference>
<evidence type="ECO:0000313" key="10">
    <source>
        <dbReference type="EMBL" id="PWN30114.1"/>
    </source>
</evidence>
<dbReference type="RefSeq" id="XP_025364726.1">
    <property type="nucleotide sequence ID" value="XM_025508940.1"/>
</dbReference>
<keyword evidence="4" id="KW-0067">ATP-binding</keyword>